<feature type="modified residue" description="4-aspartylphosphate" evidence="1">
    <location>
        <position position="57"/>
    </location>
</feature>
<keyword evidence="1" id="KW-0597">Phosphoprotein</keyword>
<dbReference type="Pfam" id="PF00072">
    <property type="entry name" value="Response_reg"/>
    <property type="match status" value="1"/>
</dbReference>
<dbReference type="EMBL" id="JBHSEH010000004">
    <property type="protein sequence ID" value="MFC4425073.1"/>
    <property type="molecule type" value="Genomic_DNA"/>
</dbReference>
<name>A0ABV8XK49_9DEIO</name>
<dbReference type="PANTHER" id="PTHR44520">
    <property type="entry name" value="RESPONSE REGULATOR RCP1-RELATED"/>
    <property type="match status" value="1"/>
</dbReference>
<dbReference type="RefSeq" id="WP_380036072.1">
    <property type="nucleotide sequence ID" value="NZ_JBHSEH010000004.1"/>
</dbReference>
<feature type="domain" description="Response regulatory" evidence="2">
    <location>
        <begin position="4"/>
        <end position="124"/>
    </location>
</feature>
<dbReference type="InterPro" id="IPR052893">
    <property type="entry name" value="TCS_response_regulator"/>
</dbReference>
<proteinExistence type="predicted"/>
<accession>A0ABV8XK49</accession>
<dbReference type="InterPro" id="IPR011006">
    <property type="entry name" value="CheY-like_superfamily"/>
</dbReference>
<dbReference type="Proteomes" id="UP001595998">
    <property type="component" value="Unassembled WGS sequence"/>
</dbReference>
<gene>
    <name evidence="3" type="ORF">ACFOZ9_02540</name>
</gene>
<dbReference type="PANTHER" id="PTHR44520:SF2">
    <property type="entry name" value="RESPONSE REGULATOR RCP1"/>
    <property type="match status" value="1"/>
</dbReference>
<protein>
    <submittedName>
        <fullName evidence="3">Response regulator</fullName>
    </submittedName>
</protein>
<evidence type="ECO:0000313" key="3">
    <source>
        <dbReference type="EMBL" id="MFC4425073.1"/>
    </source>
</evidence>
<dbReference type="Gene3D" id="3.40.50.2300">
    <property type="match status" value="1"/>
</dbReference>
<dbReference type="CDD" id="cd17557">
    <property type="entry name" value="REC_Rcp-like"/>
    <property type="match status" value="1"/>
</dbReference>
<evidence type="ECO:0000256" key="1">
    <source>
        <dbReference type="PROSITE-ProRule" id="PRU00169"/>
    </source>
</evidence>
<organism evidence="3 4">
    <name type="scientific">Deinococcus navajonensis</name>
    <dbReference type="NCBI Taxonomy" id="309884"/>
    <lineage>
        <taxon>Bacteria</taxon>
        <taxon>Thermotogati</taxon>
        <taxon>Deinococcota</taxon>
        <taxon>Deinococci</taxon>
        <taxon>Deinococcales</taxon>
        <taxon>Deinococcaceae</taxon>
        <taxon>Deinococcus</taxon>
    </lineage>
</organism>
<keyword evidence="4" id="KW-1185">Reference proteome</keyword>
<reference evidence="4" key="1">
    <citation type="journal article" date="2019" name="Int. J. Syst. Evol. Microbiol.">
        <title>The Global Catalogue of Microorganisms (GCM) 10K type strain sequencing project: providing services to taxonomists for standard genome sequencing and annotation.</title>
        <authorList>
            <consortium name="The Broad Institute Genomics Platform"/>
            <consortium name="The Broad Institute Genome Sequencing Center for Infectious Disease"/>
            <person name="Wu L."/>
            <person name="Ma J."/>
        </authorList>
    </citation>
    <scope>NUCLEOTIDE SEQUENCE [LARGE SCALE GENOMIC DNA]</scope>
    <source>
        <strain evidence="4">CCUG 56029</strain>
    </source>
</reference>
<dbReference type="SUPFAM" id="SSF52172">
    <property type="entry name" value="CheY-like"/>
    <property type="match status" value="1"/>
</dbReference>
<comment type="caution">
    <text evidence="3">The sequence shown here is derived from an EMBL/GenBank/DDBJ whole genome shotgun (WGS) entry which is preliminary data.</text>
</comment>
<evidence type="ECO:0000313" key="4">
    <source>
        <dbReference type="Proteomes" id="UP001595998"/>
    </source>
</evidence>
<dbReference type="InterPro" id="IPR001789">
    <property type="entry name" value="Sig_transdc_resp-reg_receiver"/>
</dbReference>
<sequence length="137" mass="15332">MVRQILLIDDNPQDRFLAEEAFEQVCPDCQLITQPSGREALAYLKQAERLPDVLLLDVNMPGMNGFEVLAALKADARLALIPVVMLSTSQSQDDVARSYTLHASSYLVKAPSFSGFINQIEAFLTYWQVNRVVETAR</sequence>
<dbReference type="PROSITE" id="PS50110">
    <property type="entry name" value="RESPONSE_REGULATORY"/>
    <property type="match status" value="1"/>
</dbReference>
<evidence type="ECO:0000259" key="2">
    <source>
        <dbReference type="PROSITE" id="PS50110"/>
    </source>
</evidence>
<dbReference type="SMART" id="SM00448">
    <property type="entry name" value="REC"/>
    <property type="match status" value="1"/>
</dbReference>